<gene>
    <name evidence="2" type="ORF">LEA_14962</name>
</gene>
<feature type="transmembrane region" description="Helical" evidence="1">
    <location>
        <begin position="52"/>
        <end position="72"/>
    </location>
</feature>
<feature type="transmembrane region" description="Helical" evidence="1">
    <location>
        <begin position="84"/>
        <end position="105"/>
    </location>
</feature>
<dbReference type="AlphaFoldDB" id="K1SF60"/>
<name>K1SF60_9ZZZZ</name>
<accession>K1SF60</accession>
<protein>
    <submittedName>
        <fullName evidence="2">Uncharacterized protein</fullName>
    </submittedName>
</protein>
<organism evidence="2">
    <name type="scientific">human gut metagenome</name>
    <dbReference type="NCBI Taxonomy" id="408170"/>
    <lineage>
        <taxon>unclassified sequences</taxon>
        <taxon>metagenomes</taxon>
        <taxon>organismal metagenomes</taxon>
    </lineage>
</organism>
<sequence>MELLCIFAALAVLFLFCAFLTLKCNLHAALAPLSALGIAVAWLTAAGMANLLLPGTVLLWAVFAGSGVWALVPHKGQRPAYCRLVTPGAVLFWGMALAFAVYFFIRQPLATKYDELSLWATAVKVTKADNRLYALATLGTPLAPRPRTPACRCSPTSSSFWAIMQTGRSMWRMMCWPPPCLPRCWAG</sequence>
<dbReference type="EMBL" id="AJWY01010206">
    <property type="protein sequence ID" value="EKC56178.1"/>
    <property type="molecule type" value="Genomic_DNA"/>
</dbReference>
<keyword evidence="1" id="KW-0472">Membrane</keyword>
<keyword evidence="1" id="KW-1133">Transmembrane helix</keyword>
<evidence type="ECO:0000313" key="2">
    <source>
        <dbReference type="EMBL" id="EKC56178.1"/>
    </source>
</evidence>
<keyword evidence="1" id="KW-0812">Transmembrane</keyword>
<reference evidence="2" key="1">
    <citation type="journal article" date="2013" name="Environ. Microbiol.">
        <title>Microbiota from the distal guts of lean and obese adolescents exhibit partial functional redundancy besides clear differences in community structure.</title>
        <authorList>
            <person name="Ferrer M."/>
            <person name="Ruiz A."/>
            <person name="Lanza F."/>
            <person name="Haange S.B."/>
            <person name="Oberbach A."/>
            <person name="Till H."/>
            <person name="Bargiela R."/>
            <person name="Campoy C."/>
            <person name="Segura M.T."/>
            <person name="Richter M."/>
            <person name="von Bergen M."/>
            <person name="Seifert J."/>
            <person name="Suarez A."/>
        </authorList>
    </citation>
    <scope>NUCLEOTIDE SEQUENCE</scope>
</reference>
<comment type="caution">
    <text evidence="2">The sequence shown here is derived from an EMBL/GenBank/DDBJ whole genome shotgun (WGS) entry which is preliminary data.</text>
</comment>
<proteinExistence type="predicted"/>
<evidence type="ECO:0000256" key="1">
    <source>
        <dbReference type="SAM" id="Phobius"/>
    </source>
</evidence>